<dbReference type="Proteomes" id="UP000712157">
    <property type="component" value="Unassembled WGS sequence"/>
</dbReference>
<protein>
    <submittedName>
        <fullName evidence="2">Extracellular solute-binding protein</fullName>
    </submittedName>
</protein>
<feature type="region of interest" description="Disordered" evidence="1">
    <location>
        <begin position="1"/>
        <end position="45"/>
    </location>
</feature>
<dbReference type="EMBL" id="JAHQCW010000001">
    <property type="protein sequence ID" value="MBU9734978.1"/>
    <property type="molecule type" value="Genomic_DNA"/>
</dbReference>
<dbReference type="InterPro" id="IPR006059">
    <property type="entry name" value="SBP"/>
</dbReference>
<dbReference type="Pfam" id="PF01547">
    <property type="entry name" value="SBP_bac_1"/>
    <property type="match status" value="1"/>
</dbReference>
<name>A0A949JTS7_9FIRM</name>
<dbReference type="SUPFAM" id="SSF53850">
    <property type="entry name" value="Periplasmic binding protein-like II"/>
    <property type="match status" value="1"/>
</dbReference>
<dbReference type="PANTHER" id="PTHR43649:SF12">
    <property type="entry name" value="DIACETYLCHITOBIOSE BINDING PROTEIN DASA"/>
    <property type="match status" value="1"/>
</dbReference>
<keyword evidence="3" id="KW-1185">Reference proteome</keyword>
<dbReference type="InterPro" id="IPR050490">
    <property type="entry name" value="Bact_solute-bd_prot1"/>
</dbReference>
<evidence type="ECO:0000313" key="3">
    <source>
        <dbReference type="Proteomes" id="UP000712157"/>
    </source>
</evidence>
<proteinExistence type="predicted"/>
<feature type="compositionally biased region" description="Polar residues" evidence="1">
    <location>
        <begin position="27"/>
        <end position="36"/>
    </location>
</feature>
<reference evidence="2" key="1">
    <citation type="submission" date="2021-06" db="EMBL/GenBank/DDBJ databases">
        <title>Description of novel taxa of the family Lachnospiraceae.</title>
        <authorList>
            <person name="Chaplin A.V."/>
            <person name="Sokolova S.R."/>
            <person name="Pikina A.P."/>
            <person name="Korzhanova M."/>
            <person name="Belova V."/>
            <person name="Korostin D."/>
            <person name="Efimov B.A."/>
        </authorList>
    </citation>
    <scope>NUCLEOTIDE SEQUENCE</scope>
    <source>
        <strain evidence="2">ASD5720</strain>
    </source>
</reference>
<dbReference type="AlphaFoldDB" id="A0A949JTS7"/>
<organism evidence="2 3">
    <name type="scientific">Diplocloster agilis</name>
    <dbReference type="NCBI Taxonomy" id="2850323"/>
    <lineage>
        <taxon>Bacteria</taxon>
        <taxon>Bacillati</taxon>
        <taxon>Bacillota</taxon>
        <taxon>Clostridia</taxon>
        <taxon>Lachnospirales</taxon>
        <taxon>Lachnospiraceae</taxon>
        <taxon>Diplocloster</taxon>
    </lineage>
</organism>
<dbReference type="PANTHER" id="PTHR43649">
    <property type="entry name" value="ARABINOSE-BINDING PROTEIN-RELATED"/>
    <property type="match status" value="1"/>
</dbReference>
<accession>A0A949JTS7</accession>
<evidence type="ECO:0000256" key="1">
    <source>
        <dbReference type="SAM" id="MobiDB-lite"/>
    </source>
</evidence>
<gene>
    <name evidence="2" type="ORF">KTH89_00420</name>
</gene>
<sequence>MMTTMLACGGAGKKEEPAAPANPAKQDAQTADTSQEADQKDASSDEQITLTFMRMGSPEQATPIFEPIIKQYEEEHPNIKIDFSVIGWAEALTKSKLLFSSGQFPDVGFMSQIGYEFAEQGLLLDLTPYFEKDKEFAENFTPSVLESVKYKDKIYWSPCAVGAFSLWYNADIFKQAGLDPEKPPKTLDELLDYAETIKQKTGIPGLAVGAKAESDLTHVFMSVYASNAGESLWNSSEQRLTFEDHKDAAIKSIAYMREMVERDIHQPNPIEIDFYGGRPLFRDHQVGMILDGVWALKEFRSQLEDGTETLRTASFPSGDAGCSSLMGIGGWAIPSSCEHPDEAWEFIKYLQNTENQSSHGDQWGLLPILKSQKELPQYQEYYWEPLINQTETSHGIIAHPETTFIETTIAQQISDAMMGKQTPEETFDNIVKTVNDKIN</sequence>
<dbReference type="Gene3D" id="3.40.190.10">
    <property type="entry name" value="Periplasmic binding protein-like II"/>
    <property type="match status" value="1"/>
</dbReference>
<evidence type="ECO:0000313" key="2">
    <source>
        <dbReference type="EMBL" id="MBU9734978.1"/>
    </source>
</evidence>
<comment type="caution">
    <text evidence="2">The sequence shown here is derived from an EMBL/GenBank/DDBJ whole genome shotgun (WGS) entry which is preliminary data.</text>
</comment>